<reference evidence="1" key="2">
    <citation type="submission" date="2025-08" db="UniProtKB">
        <authorList>
            <consortium name="Ensembl"/>
        </authorList>
    </citation>
    <scope>IDENTIFICATION</scope>
</reference>
<protein>
    <submittedName>
        <fullName evidence="1">Uncharacterized protein</fullName>
    </submittedName>
</protein>
<reference evidence="1" key="3">
    <citation type="submission" date="2025-09" db="UniProtKB">
        <authorList>
            <consortium name="Ensembl"/>
        </authorList>
    </citation>
    <scope>IDENTIFICATION</scope>
</reference>
<sequence>MMCIKLHTYILSSPKVRFSHSVMSDSLQPRGLQHSKLPCSSPTHRAYSRLMPIESVMPSNHFILCHLLLPLSISPSMRVFSSESVLHIRWPKYWSFSFSISPSNKYSGLISFRLDWLDLLAVQGTLKSLLQCHSSKASILWCSVFFIVQLSHPYMTTGKTIALTRWTFVGKVMSLVFNVLSRLVITFLPRSKCLLISWLQSPSAVILEPKKIKSDTVSTVSPSICHEGGGTRCHDLSFLNV</sequence>
<name>A0AC11DE88_SHEEP</name>
<proteinExistence type="predicted"/>
<dbReference type="Ensembl" id="ENSOART00020050158.1">
    <property type="protein sequence ID" value="ENSOARP00020043553.1"/>
    <property type="gene ID" value="ENSOARG00020031455.1"/>
</dbReference>
<organism evidence="1">
    <name type="scientific">Ovis aries</name>
    <name type="common">Sheep</name>
    <dbReference type="NCBI Taxonomy" id="9940"/>
    <lineage>
        <taxon>Eukaryota</taxon>
        <taxon>Metazoa</taxon>
        <taxon>Chordata</taxon>
        <taxon>Craniata</taxon>
        <taxon>Vertebrata</taxon>
        <taxon>Euteleostomi</taxon>
        <taxon>Mammalia</taxon>
        <taxon>Eutheria</taxon>
        <taxon>Laurasiatheria</taxon>
        <taxon>Artiodactyla</taxon>
        <taxon>Ruminantia</taxon>
        <taxon>Pecora</taxon>
        <taxon>Bovidae</taxon>
        <taxon>Caprinae</taxon>
        <taxon>Ovis</taxon>
    </lineage>
</organism>
<accession>A0AC11DE88</accession>
<reference evidence="1" key="1">
    <citation type="submission" date="2020-11" db="EMBL/GenBank/DDBJ databases">
        <authorList>
            <person name="Davenport K.M."/>
            <person name="Bickhart D.M."/>
            <person name="Smith T.P.L."/>
            <person name="Murdoch B.M."/>
            <person name="Rosen B.D."/>
        </authorList>
    </citation>
    <scope>NUCLEOTIDE SEQUENCE [LARGE SCALE GENOMIC DNA]</scope>
    <source>
        <strain evidence="1">OAR_USU_Benz2616</strain>
    </source>
</reference>
<evidence type="ECO:0000313" key="1">
    <source>
        <dbReference type="Ensembl" id="ENSOARP00020043553.1"/>
    </source>
</evidence>